<dbReference type="InterPro" id="IPR018247">
    <property type="entry name" value="EF_Hand_1_Ca_BS"/>
</dbReference>
<dbReference type="InterPro" id="IPR011992">
    <property type="entry name" value="EF-hand-dom_pair"/>
</dbReference>
<organism evidence="2 3">
    <name type="scientific">Marinobacter zhejiangensis</name>
    <dbReference type="NCBI Taxonomy" id="488535"/>
    <lineage>
        <taxon>Bacteria</taxon>
        <taxon>Pseudomonadati</taxon>
        <taxon>Pseudomonadota</taxon>
        <taxon>Gammaproteobacteria</taxon>
        <taxon>Pseudomonadales</taxon>
        <taxon>Marinobacteraceae</taxon>
        <taxon>Marinobacter</taxon>
    </lineage>
</organism>
<dbReference type="EMBL" id="FOUE01000001">
    <property type="protein sequence ID" value="SFL89947.1"/>
    <property type="molecule type" value="Genomic_DNA"/>
</dbReference>
<dbReference type="PROSITE" id="PS00018">
    <property type="entry name" value="EF_HAND_1"/>
    <property type="match status" value="1"/>
</dbReference>
<name>A0A1I4LH67_9GAMM</name>
<evidence type="ECO:0000313" key="3">
    <source>
        <dbReference type="Proteomes" id="UP000198519"/>
    </source>
</evidence>
<evidence type="ECO:0000313" key="2">
    <source>
        <dbReference type="EMBL" id="SFL89947.1"/>
    </source>
</evidence>
<sequence length="126" mass="13792">MKKDSKPRLLLALTLALGVVISGCAGYGTGGQDMGDDALTEGARAQFDCANRNGNEFIESAELVFLVQCGVREGQRCGDIPDEMSEQPSSREQFRQGRRLLDIMDLNKDQKISKLEFRAFCNSQGG</sequence>
<feature type="signal peptide" evidence="1">
    <location>
        <begin position="1"/>
        <end position="25"/>
    </location>
</feature>
<keyword evidence="1" id="KW-0732">Signal</keyword>
<dbReference type="Gene3D" id="1.10.238.10">
    <property type="entry name" value="EF-hand"/>
    <property type="match status" value="1"/>
</dbReference>
<dbReference type="Proteomes" id="UP000198519">
    <property type="component" value="Unassembled WGS sequence"/>
</dbReference>
<dbReference type="OrthoDB" id="6370175at2"/>
<keyword evidence="3" id="KW-1185">Reference proteome</keyword>
<dbReference type="PROSITE" id="PS51257">
    <property type="entry name" value="PROKAR_LIPOPROTEIN"/>
    <property type="match status" value="1"/>
</dbReference>
<feature type="chain" id="PRO_5011527182" description="EF hand" evidence="1">
    <location>
        <begin position="26"/>
        <end position="126"/>
    </location>
</feature>
<evidence type="ECO:0000256" key="1">
    <source>
        <dbReference type="SAM" id="SignalP"/>
    </source>
</evidence>
<dbReference type="AlphaFoldDB" id="A0A1I4LH67"/>
<accession>A0A1I4LH67</accession>
<proteinExistence type="predicted"/>
<dbReference type="RefSeq" id="WP_092020270.1">
    <property type="nucleotide sequence ID" value="NZ_FOUE01000001.1"/>
</dbReference>
<dbReference type="SUPFAM" id="SSF47473">
    <property type="entry name" value="EF-hand"/>
    <property type="match status" value="1"/>
</dbReference>
<reference evidence="3" key="1">
    <citation type="submission" date="2016-10" db="EMBL/GenBank/DDBJ databases">
        <authorList>
            <person name="Varghese N."/>
            <person name="Submissions S."/>
        </authorList>
    </citation>
    <scope>NUCLEOTIDE SEQUENCE [LARGE SCALE GENOMIC DNA]</scope>
    <source>
        <strain evidence="3">CGMCC 1.7061</strain>
    </source>
</reference>
<gene>
    <name evidence="2" type="ORF">SAMN04487963_0459</name>
</gene>
<evidence type="ECO:0008006" key="4">
    <source>
        <dbReference type="Google" id="ProtNLM"/>
    </source>
</evidence>
<protein>
    <recommendedName>
        <fullName evidence="4">EF hand</fullName>
    </recommendedName>
</protein>